<name>A0ABV5UTH4_9MICC</name>
<proteinExistence type="predicted"/>
<reference evidence="1 2" key="1">
    <citation type="submission" date="2024-09" db="EMBL/GenBank/DDBJ databases">
        <authorList>
            <person name="Sun Q."/>
            <person name="Mori K."/>
        </authorList>
    </citation>
    <scope>NUCLEOTIDE SEQUENCE [LARGE SCALE GENOMIC DNA]</scope>
    <source>
        <strain evidence="1 2">JCM 13519</strain>
    </source>
</reference>
<organism evidence="1 2">
    <name type="scientific">Arthrobacter methylotrophus</name>
    <dbReference type="NCBI Taxonomy" id="121291"/>
    <lineage>
        <taxon>Bacteria</taxon>
        <taxon>Bacillati</taxon>
        <taxon>Actinomycetota</taxon>
        <taxon>Actinomycetes</taxon>
        <taxon>Micrococcales</taxon>
        <taxon>Micrococcaceae</taxon>
        <taxon>Arthrobacter</taxon>
    </lineage>
</organism>
<dbReference type="EMBL" id="JBHMBH010000031">
    <property type="protein sequence ID" value="MFB9715497.1"/>
    <property type="molecule type" value="Genomic_DNA"/>
</dbReference>
<dbReference type="Proteomes" id="UP001589536">
    <property type="component" value="Unassembled WGS sequence"/>
</dbReference>
<sequence>MGVNTQAGYRYRYGYGYGYGFWCWYLYGETAAKPPVLEIADRDKVNW</sequence>
<accession>A0ABV5UTH4</accession>
<evidence type="ECO:0000313" key="1">
    <source>
        <dbReference type="EMBL" id="MFB9715497.1"/>
    </source>
</evidence>
<gene>
    <name evidence="1" type="ORF">ACFFPI_15435</name>
</gene>
<dbReference type="RefSeq" id="WP_345046677.1">
    <property type="nucleotide sequence ID" value="NZ_BAABED010000001.1"/>
</dbReference>
<protein>
    <submittedName>
        <fullName evidence="1">Uncharacterized protein</fullName>
    </submittedName>
</protein>
<comment type="caution">
    <text evidence="1">The sequence shown here is derived from an EMBL/GenBank/DDBJ whole genome shotgun (WGS) entry which is preliminary data.</text>
</comment>
<keyword evidence="2" id="KW-1185">Reference proteome</keyword>
<evidence type="ECO:0000313" key="2">
    <source>
        <dbReference type="Proteomes" id="UP001589536"/>
    </source>
</evidence>